<proteinExistence type="predicted"/>
<dbReference type="AlphaFoldDB" id="A0A3N4IIR1"/>
<dbReference type="PANTHER" id="PTHR35186">
    <property type="entry name" value="ANK_REP_REGION DOMAIN-CONTAINING PROTEIN"/>
    <property type="match status" value="1"/>
</dbReference>
<dbReference type="STRING" id="1160509.A0A3N4IIR1"/>
<organism evidence="2 3">
    <name type="scientific">Ascobolus immersus RN42</name>
    <dbReference type="NCBI Taxonomy" id="1160509"/>
    <lineage>
        <taxon>Eukaryota</taxon>
        <taxon>Fungi</taxon>
        <taxon>Dikarya</taxon>
        <taxon>Ascomycota</taxon>
        <taxon>Pezizomycotina</taxon>
        <taxon>Pezizomycetes</taxon>
        <taxon>Pezizales</taxon>
        <taxon>Ascobolaceae</taxon>
        <taxon>Ascobolus</taxon>
    </lineage>
</organism>
<sequence length="616" mass="69384">MSGFEIVGLVFGVLPVCIELISNEHGPIKMARNAFSLAKHGEALGEFYGEFHYQLTILDMSMKRLAEALALPEELQQALDLSMMKPGNDPYTWAHDPRFNTALQSLFSGTVDWKVVEGILRKVLGLFATVLEDESVRLSKAHLNQIKMFETIKELQHLNKLGKHKDSIRKRLRFFIREKDRISCVDSLHRWNKRLSVLIDKVCDSIDRRRKSSSMTSFLESSTGAGLPGYASIYPDSESSSQSKATAIVSSIPTIRRLRDLSKKLFTEFSHFGTCDCPAQHQAELCLSNCRSNTDTTLIQCSETKTDASICGLSFDFLLRLSSTRNDQEGHWCEGTVQFQPGSTASGESSEEHIGQLDSLCGSFGGITTGSRKYMGLKVIIEDIGTAKYKICSQAQPTNRLRNFSMPDPEAISFDECLRRFKTPTLLERRRLALTLAYSLFHLHGSPWLTGQWDKENIHFFPRPGTALSMVQSLDFEHPYLNTLLGNLPTEGKDQSVQKLFHRSPGVLKLGLLLLEIHMWKRIEELREPTDLDDTGQPLPNTDIGVAYRVVSENFSVEEDSYSKLITACLCLPWITGTLPESRDGKYQQDEIIWDGVYNSIIMPLKQEISLVEAPK</sequence>
<dbReference type="PANTHER" id="PTHR35186:SF4">
    <property type="entry name" value="PRION-INHIBITION AND PROPAGATION HELO DOMAIN-CONTAINING PROTEIN"/>
    <property type="match status" value="1"/>
</dbReference>
<feature type="domain" description="DUF7580" evidence="1">
    <location>
        <begin position="261"/>
        <end position="610"/>
    </location>
</feature>
<dbReference type="InterPro" id="IPR056002">
    <property type="entry name" value="DUF7580"/>
</dbReference>
<keyword evidence="3" id="KW-1185">Reference proteome</keyword>
<protein>
    <recommendedName>
        <fullName evidence="1">DUF7580 domain-containing protein</fullName>
    </recommendedName>
</protein>
<accession>A0A3N4IIR1</accession>
<evidence type="ECO:0000313" key="3">
    <source>
        <dbReference type="Proteomes" id="UP000275078"/>
    </source>
</evidence>
<gene>
    <name evidence="2" type="ORF">BJ508DRAFT_302404</name>
</gene>
<dbReference type="EMBL" id="ML119651">
    <property type="protein sequence ID" value="RPA86022.1"/>
    <property type="molecule type" value="Genomic_DNA"/>
</dbReference>
<dbReference type="Pfam" id="PF24476">
    <property type="entry name" value="DUF7580"/>
    <property type="match status" value="1"/>
</dbReference>
<dbReference type="Proteomes" id="UP000275078">
    <property type="component" value="Unassembled WGS sequence"/>
</dbReference>
<reference evidence="2 3" key="1">
    <citation type="journal article" date="2018" name="Nat. Ecol. Evol.">
        <title>Pezizomycetes genomes reveal the molecular basis of ectomycorrhizal truffle lifestyle.</title>
        <authorList>
            <person name="Murat C."/>
            <person name="Payen T."/>
            <person name="Noel B."/>
            <person name="Kuo A."/>
            <person name="Morin E."/>
            <person name="Chen J."/>
            <person name="Kohler A."/>
            <person name="Krizsan K."/>
            <person name="Balestrini R."/>
            <person name="Da Silva C."/>
            <person name="Montanini B."/>
            <person name="Hainaut M."/>
            <person name="Levati E."/>
            <person name="Barry K.W."/>
            <person name="Belfiori B."/>
            <person name="Cichocki N."/>
            <person name="Clum A."/>
            <person name="Dockter R.B."/>
            <person name="Fauchery L."/>
            <person name="Guy J."/>
            <person name="Iotti M."/>
            <person name="Le Tacon F."/>
            <person name="Lindquist E.A."/>
            <person name="Lipzen A."/>
            <person name="Malagnac F."/>
            <person name="Mello A."/>
            <person name="Molinier V."/>
            <person name="Miyauchi S."/>
            <person name="Poulain J."/>
            <person name="Riccioni C."/>
            <person name="Rubini A."/>
            <person name="Sitrit Y."/>
            <person name="Splivallo R."/>
            <person name="Traeger S."/>
            <person name="Wang M."/>
            <person name="Zifcakova L."/>
            <person name="Wipf D."/>
            <person name="Zambonelli A."/>
            <person name="Paolocci F."/>
            <person name="Nowrousian M."/>
            <person name="Ottonello S."/>
            <person name="Baldrian P."/>
            <person name="Spatafora J.W."/>
            <person name="Henrissat B."/>
            <person name="Nagy L.G."/>
            <person name="Aury J.M."/>
            <person name="Wincker P."/>
            <person name="Grigoriev I.V."/>
            <person name="Bonfante P."/>
            <person name="Martin F.M."/>
        </authorList>
    </citation>
    <scope>NUCLEOTIDE SEQUENCE [LARGE SCALE GENOMIC DNA]</scope>
    <source>
        <strain evidence="2 3">RN42</strain>
    </source>
</reference>
<evidence type="ECO:0000259" key="1">
    <source>
        <dbReference type="Pfam" id="PF24476"/>
    </source>
</evidence>
<evidence type="ECO:0000313" key="2">
    <source>
        <dbReference type="EMBL" id="RPA86022.1"/>
    </source>
</evidence>
<name>A0A3N4IIR1_ASCIM</name>
<dbReference type="OrthoDB" id="3565018at2759"/>